<evidence type="ECO:0000313" key="7">
    <source>
        <dbReference type="EMBL" id="VDI09966.1"/>
    </source>
</evidence>
<proteinExistence type="predicted"/>
<accession>A0A8B6CTU7</accession>
<dbReference type="GO" id="GO:0008270">
    <property type="term" value="F:zinc ion binding"/>
    <property type="evidence" value="ECO:0007669"/>
    <property type="project" value="UniProtKB-KW"/>
</dbReference>
<feature type="domain" description="RING-type" evidence="6">
    <location>
        <begin position="617"/>
        <end position="656"/>
    </location>
</feature>
<evidence type="ECO:0000256" key="2">
    <source>
        <dbReference type="ARBA" id="ARBA00022771"/>
    </source>
</evidence>
<dbReference type="EMBL" id="UYJE01002359">
    <property type="protein sequence ID" value="VDI09966.1"/>
    <property type="molecule type" value="Genomic_DNA"/>
</dbReference>
<evidence type="ECO:0000259" key="6">
    <source>
        <dbReference type="PROSITE" id="PS50089"/>
    </source>
</evidence>
<dbReference type="InterPro" id="IPR031248">
    <property type="entry name" value="RNF213"/>
</dbReference>
<name>A0A8B6CTU7_MYTGA</name>
<keyword evidence="1" id="KW-0479">Metal-binding</keyword>
<protein>
    <recommendedName>
        <fullName evidence="6">RING-type domain-containing protein</fullName>
    </recommendedName>
</protein>
<evidence type="ECO:0000256" key="5">
    <source>
        <dbReference type="SAM" id="MobiDB-lite"/>
    </source>
</evidence>
<evidence type="ECO:0000256" key="4">
    <source>
        <dbReference type="PROSITE-ProRule" id="PRU00175"/>
    </source>
</evidence>
<feature type="compositionally biased region" description="Basic and acidic residues" evidence="5">
    <location>
        <begin position="24"/>
        <end position="39"/>
    </location>
</feature>
<keyword evidence="3" id="KW-0862">Zinc</keyword>
<dbReference type="Gene3D" id="3.30.40.10">
    <property type="entry name" value="Zinc/RING finger domain, C3HC4 (zinc finger)"/>
    <property type="match status" value="1"/>
</dbReference>
<dbReference type="SUPFAM" id="SSF57850">
    <property type="entry name" value="RING/U-box"/>
    <property type="match status" value="1"/>
</dbReference>
<gene>
    <name evidence="7" type="ORF">MGAL_10B083470</name>
</gene>
<feature type="compositionally biased region" description="Polar residues" evidence="5">
    <location>
        <begin position="48"/>
        <end position="120"/>
    </location>
</feature>
<dbReference type="PROSITE" id="PS50089">
    <property type="entry name" value="ZF_RING_2"/>
    <property type="match status" value="1"/>
</dbReference>
<dbReference type="GO" id="GO:0004842">
    <property type="term" value="F:ubiquitin-protein transferase activity"/>
    <property type="evidence" value="ECO:0007669"/>
    <property type="project" value="InterPro"/>
</dbReference>
<dbReference type="InterPro" id="IPR013083">
    <property type="entry name" value="Znf_RING/FYVE/PHD"/>
</dbReference>
<dbReference type="PANTHER" id="PTHR22605">
    <property type="entry name" value="RZ-TYPE DOMAIN-CONTAINING PROTEIN"/>
    <property type="match status" value="1"/>
</dbReference>
<dbReference type="InterPro" id="IPR017907">
    <property type="entry name" value="Znf_RING_CS"/>
</dbReference>
<dbReference type="GO" id="GO:0016887">
    <property type="term" value="F:ATP hydrolysis activity"/>
    <property type="evidence" value="ECO:0007669"/>
    <property type="project" value="InterPro"/>
</dbReference>
<dbReference type="InterPro" id="IPR001841">
    <property type="entry name" value="Znf_RING"/>
</dbReference>
<comment type="caution">
    <text evidence="7">The sequence shown here is derived from an EMBL/GenBank/DDBJ whole genome shotgun (WGS) entry which is preliminary data.</text>
</comment>
<evidence type="ECO:0000313" key="8">
    <source>
        <dbReference type="Proteomes" id="UP000596742"/>
    </source>
</evidence>
<reference evidence="7" key="1">
    <citation type="submission" date="2018-11" db="EMBL/GenBank/DDBJ databases">
        <authorList>
            <person name="Alioto T."/>
            <person name="Alioto T."/>
        </authorList>
    </citation>
    <scope>NUCLEOTIDE SEQUENCE</scope>
</reference>
<keyword evidence="2 4" id="KW-0863">Zinc-finger</keyword>
<organism evidence="7 8">
    <name type="scientific">Mytilus galloprovincialis</name>
    <name type="common">Mediterranean mussel</name>
    <dbReference type="NCBI Taxonomy" id="29158"/>
    <lineage>
        <taxon>Eukaryota</taxon>
        <taxon>Metazoa</taxon>
        <taxon>Spiralia</taxon>
        <taxon>Lophotrochozoa</taxon>
        <taxon>Mollusca</taxon>
        <taxon>Bivalvia</taxon>
        <taxon>Autobranchia</taxon>
        <taxon>Pteriomorphia</taxon>
        <taxon>Mytilida</taxon>
        <taxon>Mytiloidea</taxon>
        <taxon>Mytilidae</taxon>
        <taxon>Mytilinae</taxon>
        <taxon>Mytilus</taxon>
    </lineage>
</organism>
<sequence>MLGKTAATVITATETNPGSTAQVKLEKEVSDRDGGKQQPDENNEDVEQTNSNRTIDQTQESNRTIDQTQETNRTIDQTQESSRSIDQTHESNISIDQTQENNRIIDQTQEETMQTDSRGQWNEEKENRDQAIASTATDQRRKFDTNSLILNCVQRALSALKDPKEDVARTTQRLKIVLNLLENDKGTILSGICKHVVKLINEKEKQFGSLSNWLSAEVSKSENINKAGTFRKSIIMSLESRIIPILAGLFAFVDSNRNLDILTENESNHWNVNIWLHILNDPELTQIKYQNMISPTKHLELHEVAVRPTSVEGKVFSAKMSFSWLIIDQVQKVLKTTIESEDTTENNSLDIIMKAADIFQSLPIGCLLHEIDGPFTKTALKFYIEDFVHTVYPFKTENECRLVCENVAIGAQKLLKGEYGNLLPTMFASHMVYETYSTRFKNFSHIMTVWPSCCEKIIDVQQTGKNNLMTIDEITLDIQALTYLMDEVKPSREILSKKESRKLWLRKVCEYRPVIERIVADFSKQHSFDGNVGQHQCREAIKHARCEWIRTLVVKLFIENVCTQGIGTEIVPSMKLWSKLGEDADMKELISLEKVESHLKKQNAEVLKKCFGVLSKCINCEAEIQSAPVKLSCDHVVCKKCYKQVIEKKRQCTHCKEKLPDNFNQEEFVKRSDVEKYEDFRERCNGFFMEIVSQLCFAEGTLPSQGVIDKLLSYIVGKDKSDRGETIVSRQLTVFQDAIDPNPVVRSFLLQEIMQTSGSDIKSYLSKYFDDNTQLLQTSVGSTESIELCLLILQCMEDSIQQQNQKFNNSKLELLHIEKMLSESVEGFYSNVHILEKIECIAKAKYSLSVTARYIHDLYGKTQDTVQLDAELRQLFEAAGHLCENSGSQWPRKYFIRVLCRSYGTDVYQAVLAKSDREYLRWVILPDLDVMECYDRYIVNEDYTDIRLAVVDSIINQKDTQLTEVLHTKVCMEWQCNINILLALHREVTMNNLHNEKCKMETEQTNEQENEFIYDYLQTRSFLPKEKEVALSILKNDVWQPETASNIHLSMDIAQQNLTCLLTHYMVMMTFIPGNTTLLMPLKNIALNIECMKDSYYPTMPDDVVAFFTKVMRDHSKEHNVKSWWGGEDVPVIYSEFTTTLIFSISNNIS</sequence>
<evidence type="ECO:0000256" key="3">
    <source>
        <dbReference type="ARBA" id="ARBA00022833"/>
    </source>
</evidence>
<feature type="compositionally biased region" description="Polar residues" evidence="5">
    <location>
        <begin position="8"/>
        <end position="22"/>
    </location>
</feature>
<evidence type="ECO:0000256" key="1">
    <source>
        <dbReference type="ARBA" id="ARBA00022723"/>
    </source>
</evidence>
<feature type="region of interest" description="Disordered" evidence="5">
    <location>
        <begin position="1"/>
        <end position="139"/>
    </location>
</feature>
<dbReference type="Proteomes" id="UP000596742">
    <property type="component" value="Unassembled WGS sequence"/>
</dbReference>
<keyword evidence="8" id="KW-1185">Reference proteome</keyword>
<dbReference type="PROSITE" id="PS00518">
    <property type="entry name" value="ZF_RING_1"/>
    <property type="match status" value="1"/>
</dbReference>
<dbReference type="OrthoDB" id="6147936at2759"/>
<dbReference type="AlphaFoldDB" id="A0A8B6CTU7"/>
<dbReference type="PANTHER" id="PTHR22605:SF16">
    <property type="entry name" value="E3 UBIQUITIN-PROTEIN LIGASE RNF213"/>
    <property type="match status" value="1"/>
</dbReference>